<gene>
    <name evidence="12" type="ORF">BCF55_0880</name>
</gene>
<dbReference type="GO" id="GO:0005524">
    <property type="term" value="F:ATP binding"/>
    <property type="evidence" value="ECO:0007669"/>
    <property type="project" value="UniProtKB-KW"/>
</dbReference>
<feature type="transmembrane region" description="Helical" evidence="10">
    <location>
        <begin position="57"/>
        <end position="75"/>
    </location>
</feature>
<accession>A0A497XUN0</accession>
<feature type="transmembrane region" description="Helical" evidence="10">
    <location>
        <begin position="245"/>
        <end position="264"/>
    </location>
</feature>
<dbReference type="Gene3D" id="1.20.1110.10">
    <property type="entry name" value="Calcium-transporting ATPase, transmembrane domain"/>
    <property type="match status" value="2"/>
</dbReference>
<feature type="transmembrane region" description="Helical" evidence="10">
    <location>
        <begin position="81"/>
        <end position="97"/>
    </location>
</feature>
<dbReference type="PROSITE" id="PS00154">
    <property type="entry name" value="ATPASE_E1_E2"/>
    <property type="match status" value="1"/>
</dbReference>
<evidence type="ECO:0000256" key="8">
    <source>
        <dbReference type="ARBA" id="ARBA00022989"/>
    </source>
</evidence>
<dbReference type="SUPFAM" id="SSF56784">
    <property type="entry name" value="HAD-like"/>
    <property type="match status" value="1"/>
</dbReference>
<evidence type="ECO:0000256" key="2">
    <source>
        <dbReference type="ARBA" id="ARBA00022553"/>
    </source>
</evidence>
<keyword evidence="4" id="KW-0547">Nucleotide-binding</keyword>
<dbReference type="SUPFAM" id="SSF81665">
    <property type="entry name" value="Calcium ATPase, transmembrane domain M"/>
    <property type="match status" value="1"/>
</dbReference>
<dbReference type="InterPro" id="IPR008250">
    <property type="entry name" value="ATPase_P-typ_transduc_dom_A_sf"/>
</dbReference>
<dbReference type="PRINTS" id="PR00120">
    <property type="entry name" value="HATPASE"/>
</dbReference>
<dbReference type="Gene3D" id="2.70.150.10">
    <property type="entry name" value="Calcium-transporting ATPase, cytoplasmic transduction domain A"/>
    <property type="match status" value="1"/>
</dbReference>
<proteinExistence type="predicted"/>
<dbReference type="InterPro" id="IPR001757">
    <property type="entry name" value="P_typ_ATPase"/>
</dbReference>
<comment type="subcellular location">
    <subcellularLocation>
        <location evidence="1">Endomembrane system</location>
        <topology evidence="1">Multi-pass membrane protein</topology>
    </subcellularLocation>
</comment>
<reference evidence="12 13" key="1">
    <citation type="submission" date="2018-10" db="EMBL/GenBank/DDBJ databases">
        <title>Genomic Encyclopedia of Archaeal and Bacterial Type Strains, Phase II (KMG-II): from individual species to whole genera.</title>
        <authorList>
            <person name="Goeker M."/>
        </authorList>
    </citation>
    <scope>NUCLEOTIDE SEQUENCE [LARGE SCALE GENOMIC DNA]</scope>
    <source>
        <strain evidence="12 13">DSM 16510</strain>
    </source>
</reference>
<dbReference type="InterPro" id="IPR018303">
    <property type="entry name" value="ATPase_P-typ_P_site"/>
</dbReference>
<keyword evidence="8 10" id="KW-1133">Transmembrane helix</keyword>
<dbReference type="SFLD" id="SFLDF00027">
    <property type="entry name" value="p-type_atpase"/>
    <property type="match status" value="1"/>
</dbReference>
<dbReference type="Pfam" id="PF00122">
    <property type="entry name" value="E1-E2_ATPase"/>
    <property type="match status" value="1"/>
</dbReference>
<dbReference type="SMART" id="SM00831">
    <property type="entry name" value="Cation_ATPase_N"/>
    <property type="match status" value="1"/>
</dbReference>
<dbReference type="InterPro" id="IPR004014">
    <property type="entry name" value="ATPase_P-typ_cation-transptr_N"/>
</dbReference>
<dbReference type="Pfam" id="PF00690">
    <property type="entry name" value="Cation_ATPase_N"/>
    <property type="match status" value="1"/>
</dbReference>
<dbReference type="SFLD" id="SFLDS00003">
    <property type="entry name" value="Haloacid_Dehalogenase"/>
    <property type="match status" value="1"/>
</dbReference>
<comment type="caution">
    <text evidence="12">The sequence shown here is derived from an EMBL/GenBank/DDBJ whole genome shotgun (WGS) entry which is preliminary data.</text>
</comment>
<feature type="transmembrane region" description="Helical" evidence="10">
    <location>
        <begin position="811"/>
        <end position="834"/>
    </location>
</feature>
<dbReference type="Pfam" id="PF00689">
    <property type="entry name" value="Cation_ATPase_C"/>
    <property type="match status" value="1"/>
</dbReference>
<feature type="transmembrane region" description="Helical" evidence="10">
    <location>
        <begin position="777"/>
        <end position="796"/>
    </location>
</feature>
<dbReference type="AlphaFoldDB" id="A0A497XUN0"/>
<keyword evidence="5" id="KW-0067">ATP-binding</keyword>
<evidence type="ECO:0000313" key="12">
    <source>
        <dbReference type="EMBL" id="RLJ70603.1"/>
    </source>
</evidence>
<dbReference type="InterPro" id="IPR059000">
    <property type="entry name" value="ATPase_P-type_domA"/>
</dbReference>
<dbReference type="InterPro" id="IPR006068">
    <property type="entry name" value="ATPase_P-typ_cation-transptr_C"/>
</dbReference>
<dbReference type="InterPro" id="IPR023214">
    <property type="entry name" value="HAD_sf"/>
</dbReference>
<feature type="transmembrane region" description="Helical" evidence="10">
    <location>
        <begin position="635"/>
        <end position="656"/>
    </location>
</feature>
<keyword evidence="6" id="KW-0460">Magnesium</keyword>
<keyword evidence="3 10" id="KW-0812">Transmembrane</keyword>
<dbReference type="GO" id="GO:0016887">
    <property type="term" value="F:ATP hydrolysis activity"/>
    <property type="evidence" value="ECO:0007669"/>
    <property type="project" value="InterPro"/>
</dbReference>
<dbReference type="NCBIfam" id="TIGR01494">
    <property type="entry name" value="ATPase_P-type"/>
    <property type="match status" value="2"/>
</dbReference>
<evidence type="ECO:0000256" key="1">
    <source>
        <dbReference type="ARBA" id="ARBA00004127"/>
    </source>
</evidence>
<evidence type="ECO:0000259" key="11">
    <source>
        <dbReference type="SMART" id="SM00831"/>
    </source>
</evidence>
<evidence type="ECO:0000313" key="13">
    <source>
        <dbReference type="Proteomes" id="UP000267841"/>
    </source>
</evidence>
<dbReference type="Gene3D" id="3.40.1110.10">
    <property type="entry name" value="Calcium-transporting ATPase, cytoplasmic domain N"/>
    <property type="match status" value="1"/>
</dbReference>
<dbReference type="InterPro" id="IPR044492">
    <property type="entry name" value="P_typ_ATPase_HD_dom"/>
</dbReference>
<evidence type="ECO:0000256" key="6">
    <source>
        <dbReference type="ARBA" id="ARBA00022842"/>
    </source>
</evidence>
<dbReference type="FunFam" id="2.70.150.10:FF:000160">
    <property type="entry name" value="Sarcoplasmic/endoplasmic reticulum calcium ATPase 1"/>
    <property type="match status" value="1"/>
</dbReference>
<evidence type="ECO:0000256" key="4">
    <source>
        <dbReference type="ARBA" id="ARBA00022741"/>
    </source>
</evidence>
<dbReference type="InterPro" id="IPR036412">
    <property type="entry name" value="HAD-like_sf"/>
</dbReference>
<dbReference type="RefSeq" id="WP_121010520.1">
    <property type="nucleotide sequence ID" value="NZ_RCCJ01000001.1"/>
</dbReference>
<dbReference type="InterPro" id="IPR023299">
    <property type="entry name" value="ATPase_P-typ_cyto_dom_N"/>
</dbReference>
<dbReference type="GO" id="GO:0012505">
    <property type="term" value="C:endomembrane system"/>
    <property type="evidence" value="ECO:0007669"/>
    <property type="project" value="UniProtKB-SubCell"/>
</dbReference>
<name>A0A497XUN0_9AQUI</name>
<dbReference type="SFLD" id="SFLDG00002">
    <property type="entry name" value="C1.7:_P-type_atpase_like"/>
    <property type="match status" value="1"/>
</dbReference>
<organism evidence="12 13">
    <name type="scientific">Hydrogenivirga caldilitoris</name>
    <dbReference type="NCBI Taxonomy" id="246264"/>
    <lineage>
        <taxon>Bacteria</taxon>
        <taxon>Pseudomonadati</taxon>
        <taxon>Aquificota</taxon>
        <taxon>Aquificia</taxon>
        <taxon>Aquificales</taxon>
        <taxon>Aquificaceae</taxon>
        <taxon>Hydrogenivirga</taxon>
    </lineage>
</organism>
<keyword evidence="2" id="KW-0597">Phosphoprotein</keyword>
<dbReference type="SUPFAM" id="SSF81653">
    <property type="entry name" value="Calcium ATPase, transduction domain A"/>
    <property type="match status" value="1"/>
</dbReference>
<feature type="domain" description="Cation-transporting P-type ATPase N-terminal" evidence="11">
    <location>
        <begin position="5"/>
        <end position="77"/>
    </location>
</feature>
<dbReference type="InterPro" id="IPR023298">
    <property type="entry name" value="ATPase_P-typ_TM_dom_sf"/>
</dbReference>
<evidence type="ECO:0000256" key="3">
    <source>
        <dbReference type="ARBA" id="ARBA00022692"/>
    </source>
</evidence>
<evidence type="ECO:0000256" key="7">
    <source>
        <dbReference type="ARBA" id="ARBA00022967"/>
    </source>
</evidence>
<sequence>MDNYKAHTLTPEDLIERLGTSINGLSEEEAQRRLRIYGRNEVEQKRESSLEIFFRQFKSPLVYILIAASLVSIAIGETFDFILIVGIILVNSLLGFIQEHRAISSLESLKRMTESKVRVKREGVVKLVPSSFLVPGDVVSLSEGDVVPADIRLLKAEGLLVDESVLTGESIPVEKDSDVLLSEDAPIYERKNLLFKGTIVVKGHCEGVVYATGARTELGKISLRAEEKSPDTPLTRALKAFSRRWMLLLLFLLLLLLAVGVLQGRGIYEVALLVIAELVSAVPEGLPIVITLVLVVGAVRLSRRKTYIRYLPAAETLGSTTYITTDKTGTITEGKLKVMKVYEVDAEMLRLVAALCNNSDGSSGDPVEVALVKWLKGMDFDVLRVREACPRLREFPFDTRKRYMTTVHRCDGGKLLLIKGALESLGSLSEDVPKDILEEHDRMAEEGLRVLAFGYAQVEEIPSSPEEVKIRIVGLVGFLDPPKEGVREAVEIAKKAGIRVIMLTGDNLKTAKAVGREVGIYGEGSWAVEGRQIESYTDEELYNALKRITVVARALPEDKYRIVRVLQSRGEVVAVTGDGINDVPALKVADIGIAMGSGAQAARDVAKMVIADNNLSVIVDAVRWGRVIARNIRRAIYYLLSSSFDEVILLSLAFLMKLPFPLYPTQILWINLVTDGVQDKAFPFNGEERDLMREKPRKPEKVFFDRRQLIDTLSTALFVGFANILLFRYLLEMCDYEHALSVTFTSMVVNQWFNGVQTIRDLPFFYRPWRNFTLNPYVYAGLLIGLLLQLSALYLFPEFLHAVPLNFRDWLYVLLTSFGLFLFIEMRKFLWLLFEKKLTSR</sequence>
<dbReference type="PANTHER" id="PTHR42861">
    <property type="entry name" value="CALCIUM-TRANSPORTING ATPASE"/>
    <property type="match status" value="1"/>
</dbReference>
<keyword evidence="13" id="KW-1185">Reference proteome</keyword>
<dbReference type="OrthoDB" id="9779at2"/>
<dbReference type="GO" id="GO:0016020">
    <property type="term" value="C:membrane"/>
    <property type="evidence" value="ECO:0007669"/>
    <property type="project" value="InterPro"/>
</dbReference>
<dbReference type="EMBL" id="RCCJ01000001">
    <property type="protein sequence ID" value="RLJ70603.1"/>
    <property type="molecule type" value="Genomic_DNA"/>
</dbReference>
<evidence type="ECO:0000256" key="10">
    <source>
        <dbReference type="SAM" id="Phobius"/>
    </source>
</evidence>
<dbReference type="Pfam" id="PF00702">
    <property type="entry name" value="Hydrolase"/>
    <property type="match status" value="1"/>
</dbReference>
<evidence type="ECO:0000256" key="9">
    <source>
        <dbReference type="ARBA" id="ARBA00023136"/>
    </source>
</evidence>
<dbReference type="Proteomes" id="UP000267841">
    <property type="component" value="Unassembled WGS sequence"/>
</dbReference>
<evidence type="ECO:0000256" key="5">
    <source>
        <dbReference type="ARBA" id="ARBA00022840"/>
    </source>
</evidence>
<dbReference type="Gene3D" id="3.40.50.1000">
    <property type="entry name" value="HAD superfamily/HAD-like"/>
    <property type="match status" value="2"/>
</dbReference>
<protein>
    <submittedName>
        <fullName evidence="12">Ca2+-transporting ATPase</fullName>
    </submittedName>
</protein>
<feature type="transmembrane region" description="Helical" evidence="10">
    <location>
        <begin position="713"/>
        <end position="731"/>
    </location>
</feature>
<dbReference type="PRINTS" id="PR00119">
    <property type="entry name" value="CATATPASE"/>
</dbReference>
<keyword evidence="7" id="KW-1278">Translocase</keyword>
<feature type="transmembrane region" description="Helical" evidence="10">
    <location>
        <begin position="270"/>
        <end position="299"/>
    </location>
</feature>
<keyword evidence="9 10" id="KW-0472">Membrane</keyword>